<dbReference type="CDD" id="cd14381">
    <property type="entry name" value="UBA2_Rhp23p_like"/>
    <property type="match status" value="1"/>
</dbReference>
<dbReference type="STRING" id="402676.B6JX15"/>
<dbReference type="Pfam" id="PF00240">
    <property type="entry name" value="ubiquitin"/>
    <property type="match status" value="1"/>
</dbReference>
<dbReference type="Proteomes" id="UP000001744">
    <property type="component" value="Unassembled WGS sequence"/>
</dbReference>
<dbReference type="GO" id="GO:0006289">
    <property type="term" value="P:nucleotide-excision repair"/>
    <property type="evidence" value="ECO:0007669"/>
    <property type="project" value="UniProtKB-UniRule"/>
</dbReference>
<dbReference type="Gene3D" id="1.10.8.10">
    <property type="entry name" value="DNA helicase RuvA subunit, C-terminal domain"/>
    <property type="match status" value="2"/>
</dbReference>
<proteinExistence type="inferred from homology"/>
<dbReference type="InterPro" id="IPR004806">
    <property type="entry name" value="Rad23"/>
</dbReference>
<dbReference type="InterPro" id="IPR009060">
    <property type="entry name" value="UBA-like_sf"/>
</dbReference>
<keyword evidence="2 5" id="KW-0227">DNA damage</keyword>
<dbReference type="Pfam" id="PF00627">
    <property type="entry name" value="UBA"/>
    <property type="match status" value="2"/>
</dbReference>
<dbReference type="InterPro" id="IPR029071">
    <property type="entry name" value="Ubiquitin-like_domsf"/>
</dbReference>
<protein>
    <recommendedName>
        <fullName evidence="5">UV excision repair protein RAD23</fullName>
    </recommendedName>
</protein>
<evidence type="ECO:0000256" key="2">
    <source>
        <dbReference type="ARBA" id="ARBA00022763"/>
    </source>
</evidence>
<dbReference type="OrthoDB" id="419317at2759"/>
<dbReference type="OMA" id="PHMLEPI"/>
<dbReference type="GO" id="GO:0005654">
    <property type="term" value="C:nucleoplasm"/>
    <property type="evidence" value="ECO:0000318"/>
    <property type="project" value="GO_Central"/>
</dbReference>
<dbReference type="FunFam" id="1.10.8.10:FF:000002">
    <property type="entry name" value="UV excision repair protein RAD23 homolog"/>
    <property type="match status" value="1"/>
</dbReference>
<dbReference type="PANTHER" id="PTHR10621">
    <property type="entry name" value="UV EXCISION REPAIR PROTEIN RAD23"/>
    <property type="match status" value="1"/>
</dbReference>
<feature type="domain" description="UBA" evidence="7">
    <location>
        <begin position="323"/>
        <end position="364"/>
    </location>
</feature>
<dbReference type="GO" id="GO:0036435">
    <property type="term" value="F:K48-linked polyubiquitin modification-dependent protein binding"/>
    <property type="evidence" value="ECO:0007669"/>
    <property type="project" value="EnsemblFungi"/>
</dbReference>
<dbReference type="InterPro" id="IPR015940">
    <property type="entry name" value="UBA"/>
</dbReference>
<comment type="subcellular location">
    <subcellularLocation>
        <location evidence="5">Nucleus</location>
    </subcellularLocation>
    <subcellularLocation>
        <location evidence="5">Cytoplasm</location>
    </subcellularLocation>
</comment>
<dbReference type="GeneID" id="7050813"/>
<dbReference type="RefSeq" id="XP_002172209.1">
    <property type="nucleotide sequence ID" value="XM_002172173.2"/>
</dbReference>
<evidence type="ECO:0000256" key="4">
    <source>
        <dbReference type="ARBA" id="ARBA00023242"/>
    </source>
</evidence>
<dbReference type="FunFam" id="3.10.20.90:FF:000254">
    <property type="entry name" value="UV excision repair protein Rad23"/>
    <property type="match status" value="1"/>
</dbReference>
<feature type="domain" description="Ubiquitin-like" evidence="8">
    <location>
        <begin position="1"/>
        <end position="77"/>
    </location>
</feature>
<feature type="domain" description="UBA" evidence="7">
    <location>
        <begin position="141"/>
        <end position="182"/>
    </location>
</feature>
<dbReference type="InterPro" id="IPR015360">
    <property type="entry name" value="XPC-bd"/>
</dbReference>
<dbReference type="GO" id="GO:0043130">
    <property type="term" value="F:ubiquitin binding"/>
    <property type="evidence" value="ECO:0000318"/>
    <property type="project" value="GO_Central"/>
</dbReference>
<dbReference type="SUPFAM" id="SSF46934">
    <property type="entry name" value="UBA-like"/>
    <property type="match status" value="2"/>
</dbReference>
<dbReference type="NCBIfam" id="TIGR00601">
    <property type="entry name" value="rad23"/>
    <property type="match status" value="1"/>
</dbReference>
<dbReference type="JaponicusDB" id="SJAG_00941">
    <property type="gene designation" value="rhp23"/>
</dbReference>
<evidence type="ECO:0000313" key="11">
    <source>
        <dbReference type="Proteomes" id="UP000001744"/>
    </source>
</evidence>
<dbReference type="InterPro" id="IPR006636">
    <property type="entry name" value="STI1_HS-bd"/>
</dbReference>
<dbReference type="Gene3D" id="3.10.20.90">
    <property type="entry name" value="Phosphatidylinositol 3-kinase Catalytic Subunit, Chain A, domain 1"/>
    <property type="match status" value="1"/>
</dbReference>
<keyword evidence="3 5" id="KW-0234">DNA repair</keyword>
<dbReference type="GO" id="GO:0030674">
    <property type="term" value="F:protein-macromolecule adaptor activity"/>
    <property type="evidence" value="ECO:0007669"/>
    <property type="project" value="EnsemblFungi"/>
</dbReference>
<organism evidence="9 11">
    <name type="scientific">Schizosaccharomyces japonicus (strain yFS275 / FY16936)</name>
    <name type="common">Fission yeast</name>
    <dbReference type="NCBI Taxonomy" id="402676"/>
    <lineage>
        <taxon>Eukaryota</taxon>
        <taxon>Fungi</taxon>
        <taxon>Dikarya</taxon>
        <taxon>Ascomycota</taxon>
        <taxon>Taphrinomycotina</taxon>
        <taxon>Schizosaccharomycetes</taxon>
        <taxon>Schizosaccharomycetales</taxon>
        <taxon>Schizosaccharomycetaceae</taxon>
        <taxon>Schizosaccharomyces</taxon>
    </lineage>
</organism>
<evidence type="ECO:0000256" key="1">
    <source>
        <dbReference type="ARBA" id="ARBA00022737"/>
    </source>
</evidence>
<dbReference type="VEuPathDB" id="FungiDB:SJAG_00941"/>
<sequence length="373" mass="40340">MQLTFKNLQQQKFVVPDVDPKTTVLEVKQKIKEQQGYEVERQKLIYSGRILADDKTVEEYDIKEKDFIVCMVSRAPASKVKTEQKTEEKKQSTTESTPLNTTSTSPKTPAPESVPEQTQPAAVAAAPTAAPIVGDSSLVLGAQRNAVIDNMVEMGYERSQVELAMRAAFNNPDRAVEYLLNGIPESVRQAQEQEQAAAAAAATAATNATAASGNAAPANSTQPAAPGNLFEQAAAHAQGEEESGASGEDPLGFLRELPQFQQLRQIVQQNPQMLEGILQQIGESNPALAQIISQNPEAFLQLLAEGVDGEGVLPPGTIQIEITPEENQSIERLCQLGFDRNIVIQAYLACDKNEELAANYLFEHGHESDGDDA</sequence>
<keyword evidence="4 5" id="KW-0539">Nucleus</keyword>
<dbReference type="PRINTS" id="PR01839">
    <property type="entry name" value="RAD23PROTEIN"/>
</dbReference>
<evidence type="ECO:0000256" key="5">
    <source>
        <dbReference type="RuleBase" id="RU367049"/>
    </source>
</evidence>
<keyword evidence="11" id="KW-1185">Reference proteome</keyword>
<dbReference type="GO" id="GO:0005829">
    <property type="term" value="C:cytosol"/>
    <property type="evidence" value="ECO:0000318"/>
    <property type="project" value="GO_Central"/>
</dbReference>
<dbReference type="GO" id="GO:0000224">
    <property type="term" value="F:peptide-N4-(N-acetyl-beta-glucosaminyl)asparagine amidase activity"/>
    <property type="evidence" value="ECO:0007669"/>
    <property type="project" value="EnsemblFungi"/>
</dbReference>
<dbReference type="SMART" id="SM00727">
    <property type="entry name" value="STI1"/>
    <property type="match status" value="1"/>
</dbReference>
<dbReference type="InterPro" id="IPR036353">
    <property type="entry name" value="XPC-bd_sf"/>
</dbReference>
<dbReference type="GO" id="GO:0120125">
    <property type="term" value="C:PNGase complex"/>
    <property type="evidence" value="ECO:0007669"/>
    <property type="project" value="EnsemblFungi"/>
</dbReference>
<evidence type="ECO:0000256" key="6">
    <source>
        <dbReference type="SAM" id="MobiDB-lite"/>
    </source>
</evidence>
<dbReference type="PANTHER" id="PTHR10621:SF0">
    <property type="entry name" value="UV EXCISION REPAIR PROTEIN RAD23"/>
    <property type="match status" value="1"/>
</dbReference>
<dbReference type="PROSITE" id="PS50053">
    <property type="entry name" value="UBIQUITIN_2"/>
    <property type="match status" value="1"/>
</dbReference>
<accession>B6JX15</accession>
<dbReference type="GO" id="GO:0000122">
    <property type="term" value="P:negative regulation of transcription by RNA polymerase II"/>
    <property type="evidence" value="ECO:0007669"/>
    <property type="project" value="EnsemblFungi"/>
</dbReference>
<feature type="region of interest" description="Disordered" evidence="6">
    <location>
        <begin position="78"/>
        <end position="126"/>
    </location>
</feature>
<dbReference type="SMART" id="SM00165">
    <property type="entry name" value="UBA"/>
    <property type="match status" value="2"/>
</dbReference>
<comment type="similarity">
    <text evidence="5">Belongs to the RAD23 family.</text>
</comment>
<dbReference type="GO" id="GO:0031593">
    <property type="term" value="F:polyubiquitin modification-dependent protein binding"/>
    <property type="evidence" value="ECO:0000318"/>
    <property type="project" value="GO_Central"/>
</dbReference>
<dbReference type="GO" id="GO:0003684">
    <property type="term" value="F:damaged DNA binding"/>
    <property type="evidence" value="ECO:0007669"/>
    <property type="project" value="UniProtKB-UniRule"/>
</dbReference>
<dbReference type="GO" id="GO:0000111">
    <property type="term" value="C:nucleotide-excision repair factor 2 complex"/>
    <property type="evidence" value="ECO:0007669"/>
    <property type="project" value="EnsemblFungi"/>
</dbReference>
<dbReference type="PROSITE" id="PS50030">
    <property type="entry name" value="UBA"/>
    <property type="match status" value="2"/>
</dbReference>
<name>B6JX15_SCHJY</name>
<evidence type="ECO:0000313" key="10">
    <source>
        <dbReference type="JaponicusDB" id="SJAG_00941"/>
    </source>
</evidence>
<dbReference type="GO" id="GO:0070628">
    <property type="term" value="F:proteasome binding"/>
    <property type="evidence" value="ECO:0000318"/>
    <property type="project" value="GO_Central"/>
</dbReference>
<feature type="compositionally biased region" description="Basic and acidic residues" evidence="6">
    <location>
        <begin position="80"/>
        <end position="92"/>
    </location>
</feature>
<dbReference type="Pfam" id="PF09280">
    <property type="entry name" value="XPC-binding"/>
    <property type="match status" value="1"/>
</dbReference>
<evidence type="ECO:0000259" key="7">
    <source>
        <dbReference type="PROSITE" id="PS50030"/>
    </source>
</evidence>
<dbReference type="CDD" id="cd01805">
    <property type="entry name" value="Ubl_Rad23"/>
    <property type="match status" value="1"/>
</dbReference>
<dbReference type="SUPFAM" id="SSF54236">
    <property type="entry name" value="Ubiquitin-like"/>
    <property type="match status" value="1"/>
</dbReference>
<dbReference type="AlphaFoldDB" id="B6JX15"/>
<dbReference type="GO" id="GO:0043161">
    <property type="term" value="P:proteasome-mediated ubiquitin-dependent protein catabolic process"/>
    <property type="evidence" value="ECO:0000318"/>
    <property type="project" value="GO_Central"/>
</dbReference>
<keyword evidence="1" id="KW-0677">Repeat</keyword>
<keyword evidence="5" id="KW-0963">Cytoplasm</keyword>
<comment type="function">
    <text evidence="5">Multiubiquitin chain receptor involved in modulation of proteasomal degradation. Involved in nucleotide excision repair.</text>
</comment>
<dbReference type="HOGENOM" id="CLU_040364_0_0_1"/>
<gene>
    <name evidence="10" type="primary">rhp23</name>
    <name evidence="9" type="ORF">SJAG_00941</name>
</gene>
<evidence type="ECO:0000256" key="3">
    <source>
        <dbReference type="ARBA" id="ARBA00023204"/>
    </source>
</evidence>
<dbReference type="SUPFAM" id="SSF101238">
    <property type="entry name" value="XPC-binding domain"/>
    <property type="match status" value="1"/>
</dbReference>
<dbReference type="FunFam" id="1.10.10.540:FF:000001">
    <property type="entry name" value="UV excision repair protein RAD23 B"/>
    <property type="match status" value="1"/>
</dbReference>
<dbReference type="EMBL" id="KE651166">
    <property type="protein sequence ID" value="EEB05916.1"/>
    <property type="molecule type" value="Genomic_DNA"/>
</dbReference>
<dbReference type="InterPro" id="IPR000626">
    <property type="entry name" value="Ubiquitin-like_dom"/>
</dbReference>
<dbReference type="eggNOG" id="KOG0011">
    <property type="taxonomic scope" value="Eukaryota"/>
</dbReference>
<dbReference type="FunFam" id="1.10.8.10:FF:000003">
    <property type="entry name" value="UV excision repair protein RAD23 homolog"/>
    <property type="match status" value="1"/>
</dbReference>
<evidence type="ECO:0000313" key="9">
    <source>
        <dbReference type="EMBL" id="EEB05916.1"/>
    </source>
</evidence>
<reference evidence="9 11" key="1">
    <citation type="journal article" date="2011" name="Science">
        <title>Comparative functional genomics of the fission yeasts.</title>
        <authorList>
            <person name="Rhind N."/>
            <person name="Chen Z."/>
            <person name="Yassour M."/>
            <person name="Thompson D.A."/>
            <person name="Haas B.J."/>
            <person name="Habib N."/>
            <person name="Wapinski I."/>
            <person name="Roy S."/>
            <person name="Lin M.F."/>
            <person name="Heiman D.I."/>
            <person name="Young S.K."/>
            <person name="Furuya K."/>
            <person name="Guo Y."/>
            <person name="Pidoux A."/>
            <person name="Chen H.M."/>
            <person name="Robbertse B."/>
            <person name="Goldberg J.M."/>
            <person name="Aoki K."/>
            <person name="Bayne E.H."/>
            <person name="Berlin A.M."/>
            <person name="Desjardins C.A."/>
            <person name="Dobbs E."/>
            <person name="Dukaj L."/>
            <person name="Fan L."/>
            <person name="FitzGerald M.G."/>
            <person name="French C."/>
            <person name="Gujja S."/>
            <person name="Hansen K."/>
            <person name="Keifenheim D."/>
            <person name="Levin J.Z."/>
            <person name="Mosher R.A."/>
            <person name="Mueller C.A."/>
            <person name="Pfiffner J."/>
            <person name="Priest M."/>
            <person name="Russ C."/>
            <person name="Smialowska A."/>
            <person name="Swoboda P."/>
            <person name="Sykes S.M."/>
            <person name="Vaughn M."/>
            <person name="Vengrova S."/>
            <person name="Yoder R."/>
            <person name="Zeng Q."/>
            <person name="Allshire R."/>
            <person name="Baulcombe D."/>
            <person name="Birren B.W."/>
            <person name="Brown W."/>
            <person name="Ekwall K."/>
            <person name="Kellis M."/>
            <person name="Leatherwood J."/>
            <person name="Levin H."/>
            <person name="Margalit H."/>
            <person name="Martienssen R."/>
            <person name="Nieduszynski C.A."/>
            <person name="Spatafora J.W."/>
            <person name="Friedman N."/>
            <person name="Dalgaard J.Z."/>
            <person name="Baumann P."/>
            <person name="Niki H."/>
            <person name="Regev A."/>
            <person name="Nusbaum C."/>
        </authorList>
    </citation>
    <scope>NUCLEOTIDE SEQUENCE [LARGE SCALE GENOMIC DNA]</scope>
    <source>
        <strain evidence="11">yFS275 / FY16936</strain>
    </source>
</reference>
<feature type="compositionally biased region" description="Low complexity" evidence="6">
    <location>
        <begin position="114"/>
        <end position="126"/>
    </location>
</feature>
<dbReference type="GO" id="GO:0036503">
    <property type="term" value="P:ERAD pathway"/>
    <property type="evidence" value="ECO:0007669"/>
    <property type="project" value="EnsemblFungi"/>
</dbReference>
<evidence type="ECO:0000259" key="8">
    <source>
        <dbReference type="PROSITE" id="PS50053"/>
    </source>
</evidence>
<dbReference type="SMART" id="SM00213">
    <property type="entry name" value="UBQ"/>
    <property type="match status" value="1"/>
</dbReference>
<dbReference type="Gene3D" id="1.10.10.540">
    <property type="entry name" value="XPC-binding domain"/>
    <property type="match status" value="1"/>
</dbReference>
<feature type="compositionally biased region" description="Low complexity" evidence="6">
    <location>
        <begin position="93"/>
        <end position="107"/>
    </location>
</feature>